<dbReference type="GO" id="GO:0005634">
    <property type="term" value="C:nucleus"/>
    <property type="evidence" value="ECO:0007669"/>
    <property type="project" value="InterPro"/>
</dbReference>
<dbReference type="PANTHER" id="PTHR14710:SF2">
    <property type="entry name" value="GEM-ASSOCIATED PROTEIN 6"/>
    <property type="match status" value="1"/>
</dbReference>
<evidence type="ECO:0000313" key="2">
    <source>
        <dbReference type="EMBL" id="KAJ3654798.1"/>
    </source>
</evidence>
<keyword evidence="3" id="KW-1185">Reference proteome</keyword>
<protein>
    <recommendedName>
        <fullName evidence="1">AD domain-containing protein</fullName>
    </recommendedName>
</protein>
<dbReference type="Proteomes" id="UP001168821">
    <property type="component" value="Unassembled WGS sequence"/>
</dbReference>
<dbReference type="PROSITE" id="PS52001">
    <property type="entry name" value="AD"/>
    <property type="match status" value="1"/>
</dbReference>
<feature type="domain" description="AD" evidence="1">
    <location>
        <begin position="64"/>
        <end position="155"/>
    </location>
</feature>
<name>A0AA38IGH8_9CUCU</name>
<proteinExistence type="predicted"/>
<sequence>MAETILNGDILYLKNLIGRTVSVETVDNQTHIGTVYVVDPVYKTVVLINTTTNRLELILSHAMKSFNVFPDTRNEDFLRDNVNNVNPEDFVQKKLKLTKWLKHMFLDVKEDGDTLRVEDHLIIGPPYGKSECMCDNTIVLERIRNIIDLMPADFK</sequence>
<dbReference type="Pfam" id="PF20417">
    <property type="entry name" value="Gemin6_C"/>
    <property type="match status" value="1"/>
</dbReference>
<dbReference type="GO" id="GO:0000245">
    <property type="term" value="P:spliceosomal complex assembly"/>
    <property type="evidence" value="ECO:0007669"/>
    <property type="project" value="InterPro"/>
</dbReference>
<evidence type="ECO:0000313" key="3">
    <source>
        <dbReference type="Proteomes" id="UP001168821"/>
    </source>
</evidence>
<dbReference type="PANTHER" id="PTHR14710">
    <property type="entry name" value="GEM-ASSOCIATED PROTEIN 6"/>
    <property type="match status" value="1"/>
</dbReference>
<dbReference type="EMBL" id="JALNTZ010000004">
    <property type="protein sequence ID" value="KAJ3654798.1"/>
    <property type="molecule type" value="Genomic_DNA"/>
</dbReference>
<comment type="caution">
    <text evidence="2">The sequence shown here is derived from an EMBL/GenBank/DDBJ whole genome shotgun (WGS) entry which is preliminary data.</text>
</comment>
<dbReference type="InterPro" id="IPR047574">
    <property type="entry name" value="AD"/>
</dbReference>
<dbReference type="InterPro" id="IPR009422">
    <property type="entry name" value="Gemin6"/>
</dbReference>
<dbReference type="AlphaFoldDB" id="A0AA38IGH8"/>
<dbReference type="Gene3D" id="2.30.30.100">
    <property type="match status" value="1"/>
</dbReference>
<gene>
    <name evidence="2" type="ORF">Zmor_013961</name>
</gene>
<evidence type="ECO:0000259" key="1">
    <source>
        <dbReference type="PROSITE" id="PS52001"/>
    </source>
</evidence>
<organism evidence="2 3">
    <name type="scientific">Zophobas morio</name>
    <dbReference type="NCBI Taxonomy" id="2755281"/>
    <lineage>
        <taxon>Eukaryota</taxon>
        <taxon>Metazoa</taxon>
        <taxon>Ecdysozoa</taxon>
        <taxon>Arthropoda</taxon>
        <taxon>Hexapoda</taxon>
        <taxon>Insecta</taxon>
        <taxon>Pterygota</taxon>
        <taxon>Neoptera</taxon>
        <taxon>Endopterygota</taxon>
        <taxon>Coleoptera</taxon>
        <taxon>Polyphaga</taxon>
        <taxon>Cucujiformia</taxon>
        <taxon>Tenebrionidae</taxon>
        <taxon>Zophobas</taxon>
    </lineage>
</organism>
<dbReference type="GO" id="GO:0032797">
    <property type="term" value="C:SMN complex"/>
    <property type="evidence" value="ECO:0007669"/>
    <property type="project" value="TreeGrafter"/>
</dbReference>
<reference evidence="2" key="1">
    <citation type="journal article" date="2023" name="G3 (Bethesda)">
        <title>Whole genome assemblies of Zophobas morio and Tenebrio molitor.</title>
        <authorList>
            <person name="Kaur S."/>
            <person name="Stinson S.A."/>
            <person name="diCenzo G.C."/>
        </authorList>
    </citation>
    <scope>NUCLEOTIDE SEQUENCE</scope>
    <source>
        <strain evidence="2">QUZm001</strain>
    </source>
</reference>
<accession>A0AA38IGH8</accession>
<dbReference type="InterPro" id="IPR046856">
    <property type="entry name" value="Gemin6_C"/>
</dbReference>
<dbReference type="GO" id="GO:0000387">
    <property type="term" value="P:spliceosomal snRNP assembly"/>
    <property type="evidence" value="ECO:0007669"/>
    <property type="project" value="TreeGrafter"/>
</dbReference>